<name>A0A5E8UWK1_ROSAD</name>
<gene>
    <name evidence="1" type="ORF">SADFL11_00003100</name>
</gene>
<evidence type="ECO:0000313" key="1">
    <source>
        <dbReference type="EMBL" id="RMX61927.1"/>
    </source>
</evidence>
<proteinExistence type="predicted"/>
<dbReference type="EMBL" id="ACCU02000001">
    <property type="protein sequence ID" value="RMX61927.1"/>
    <property type="molecule type" value="Genomic_DNA"/>
</dbReference>
<protein>
    <submittedName>
        <fullName evidence="1">Uncharacterized protein</fullName>
    </submittedName>
</protein>
<dbReference type="AlphaFoldDB" id="A0A5E8UWK1"/>
<evidence type="ECO:0000313" key="2">
    <source>
        <dbReference type="Proteomes" id="UP000004703"/>
    </source>
</evidence>
<comment type="caution">
    <text evidence="1">The sequence shown here is derived from an EMBL/GenBank/DDBJ whole genome shotgun (WGS) entry which is preliminary data.</text>
</comment>
<reference evidence="1 2" key="2">
    <citation type="submission" date="2013-04" db="EMBL/GenBank/DDBJ databases">
        <authorList>
            <person name="Fiebig A."/>
            <person name="Pradella S."/>
            <person name="Wagner-Doebler I."/>
        </authorList>
    </citation>
    <scope>NUCLEOTIDE SEQUENCE [LARGE SCALE GENOMIC DNA]</scope>
    <source>
        <strain evidence="2">DSM 17067 / NCIMB 14079 / DFL-11</strain>
    </source>
</reference>
<reference evidence="1 2" key="1">
    <citation type="submission" date="2008-01" db="EMBL/GenBank/DDBJ databases">
        <authorList>
            <person name="Wagner-Dobler I."/>
            <person name="Ferriera S."/>
            <person name="Johnson J."/>
            <person name="Kravitz S."/>
            <person name="Beeson K."/>
            <person name="Sutton G."/>
            <person name="Rogers Y.-H."/>
            <person name="Friedman R."/>
            <person name="Frazier M."/>
            <person name="Venter J.C."/>
        </authorList>
    </citation>
    <scope>NUCLEOTIDE SEQUENCE [LARGE SCALE GENOMIC DNA]</scope>
    <source>
        <strain evidence="2">DSM 17067 / NCIMB 14079 / DFL-11</strain>
    </source>
</reference>
<accession>A0A5E8UWK1</accession>
<organism evidence="1 2">
    <name type="scientific">Roseibium alexandrii (strain DSM 17067 / NCIMB 14079 / DFL-11)</name>
    <name type="common">Labrenzia alexandrii</name>
    <dbReference type="NCBI Taxonomy" id="244592"/>
    <lineage>
        <taxon>Bacteria</taxon>
        <taxon>Pseudomonadati</taxon>
        <taxon>Pseudomonadota</taxon>
        <taxon>Alphaproteobacteria</taxon>
        <taxon>Hyphomicrobiales</taxon>
        <taxon>Stappiaceae</taxon>
        <taxon>Roseibium</taxon>
    </lineage>
</organism>
<sequence length="102" mass="10820">MSFGQIASFDEAIGFTRQGAPFARCGTSCKRRNAADGTDGFIREKQAQLQIHKKGAGRFCPLAALGHPCGGTHHGARTALPTTKIVAVKWLNLIEGHSNDGS</sequence>
<dbReference type="Proteomes" id="UP000004703">
    <property type="component" value="Chromosome"/>
</dbReference>